<evidence type="ECO:0000259" key="7">
    <source>
        <dbReference type="Pfam" id="PF00892"/>
    </source>
</evidence>
<dbReference type="InterPro" id="IPR000620">
    <property type="entry name" value="EamA_dom"/>
</dbReference>
<comment type="caution">
    <text evidence="8">The sequence shown here is derived from an EMBL/GenBank/DDBJ whole genome shotgun (WGS) entry which is preliminary data.</text>
</comment>
<feature type="compositionally biased region" description="Polar residues" evidence="5">
    <location>
        <begin position="9"/>
        <end position="20"/>
    </location>
</feature>
<dbReference type="GO" id="GO:0000329">
    <property type="term" value="C:fungal-type vacuole membrane"/>
    <property type="evidence" value="ECO:0007669"/>
    <property type="project" value="TreeGrafter"/>
</dbReference>
<feature type="region of interest" description="Disordered" evidence="5">
    <location>
        <begin position="1"/>
        <end position="20"/>
    </location>
</feature>
<proteinExistence type="predicted"/>
<evidence type="ECO:0000256" key="5">
    <source>
        <dbReference type="SAM" id="MobiDB-lite"/>
    </source>
</evidence>
<feature type="transmembrane region" description="Helical" evidence="6">
    <location>
        <begin position="72"/>
        <end position="92"/>
    </location>
</feature>
<keyword evidence="9" id="KW-1185">Reference proteome</keyword>
<feature type="transmembrane region" description="Helical" evidence="6">
    <location>
        <begin position="350"/>
        <end position="371"/>
    </location>
</feature>
<evidence type="ECO:0000256" key="3">
    <source>
        <dbReference type="ARBA" id="ARBA00022989"/>
    </source>
</evidence>
<dbReference type="GeneID" id="73467225"/>
<dbReference type="RefSeq" id="XP_049266226.1">
    <property type="nucleotide sequence ID" value="XM_049408205.1"/>
</dbReference>
<feature type="transmembrane region" description="Helical" evidence="6">
    <location>
        <begin position="211"/>
        <end position="230"/>
    </location>
</feature>
<organism evidence="8 9">
    <name type="scientific">[Candida] subhashii</name>
    <dbReference type="NCBI Taxonomy" id="561895"/>
    <lineage>
        <taxon>Eukaryota</taxon>
        <taxon>Fungi</taxon>
        <taxon>Dikarya</taxon>
        <taxon>Ascomycota</taxon>
        <taxon>Saccharomycotina</taxon>
        <taxon>Pichiomycetes</taxon>
        <taxon>Debaryomycetaceae</taxon>
        <taxon>Spathaspora</taxon>
    </lineage>
</organism>
<dbReference type="PANTHER" id="PTHR23051:SF0">
    <property type="entry name" value="SOLUTE CARRIER FAMILY 35 MEMBER F5"/>
    <property type="match status" value="1"/>
</dbReference>
<gene>
    <name evidence="8" type="ORF">J8A68_000424</name>
</gene>
<comment type="subcellular location">
    <subcellularLocation>
        <location evidence="1">Membrane</location>
        <topology evidence="1">Multi-pass membrane protein</topology>
    </subcellularLocation>
</comment>
<feature type="transmembrane region" description="Helical" evidence="6">
    <location>
        <begin position="250"/>
        <end position="267"/>
    </location>
</feature>
<feature type="compositionally biased region" description="Acidic residues" evidence="5">
    <location>
        <begin position="520"/>
        <end position="529"/>
    </location>
</feature>
<keyword evidence="2 6" id="KW-0812">Transmembrane</keyword>
<protein>
    <recommendedName>
        <fullName evidence="7">EamA domain-containing protein</fullName>
    </recommendedName>
</protein>
<accession>A0A8J5QSK8</accession>
<evidence type="ECO:0000256" key="2">
    <source>
        <dbReference type="ARBA" id="ARBA00022692"/>
    </source>
</evidence>
<dbReference type="EMBL" id="JAGSYN010000044">
    <property type="protein sequence ID" value="KAG7665994.1"/>
    <property type="molecule type" value="Genomic_DNA"/>
</dbReference>
<dbReference type="Pfam" id="PF00892">
    <property type="entry name" value="EamA"/>
    <property type="match status" value="1"/>
</dbReference>
<feature type="domain" description="EamA" evidence="7">
    <location>
        <begin position="151"/>
        <end position="229"/>
    </location>
</feature>
<reference evidence="8 9" key="1">
    <citation type="journal article" date="2021" name="DNA Res.">
        <title>Genome analysis of Candida subhashii reveals its hybrid nature and dual mitochondrial genome conformations.</title>
        <authorList>
            <person name="Mixao V."/>
            <person name="Hegedusova E."/>
            <person name="Saus E."/>
            <person name="Pryszcz L.P."/>
            <person name="Cillingova A."/>
            <person name="Nosek J."/>
            <person name="Gabaldon T."/>
        </authorList>
    </citation>
    <scope>NUCLEOTIDE SEQUENCE [LARGE SCALE GENOMIC DNA]</scope>
    <source>
        <strain evidence="8 9">CBS 10753</strain>
    </source>
</reference>
<keyword evidence="4 6" id="KW-0472">Membrane</keyword>
<feature type="region of interest" description="Disordered" evidence="5">
    <location>
        <begin position="518"/>
        <end position="557"/>
    </location>
</feature>
<keyword evidence="3 6" id="KW-1133">Transmembrane helix</keyword>
<dbReference type="Proteomes" id="UP000694255">
    <property type="component" value="Unassembled WGS sequence"/>
</dbReference>
<evidence type="ECO:0000256" key="6">
    <source>
        <dbReference type="SAM" id="Phobius"/>
    </source>
</evidence>
<dbReference type="PANTHER" id="PTHR23051">
    <property type="entry name" value="SOLUTE CARRIER FAMILY 35, MEMBER F5"/>
    <property type="match status" value="1"/>
</dbReference>
<feature type="transmembrane region" description="Helical" evidence="6">
    <location>
        <begin position="383"/>
        <end position="403"/>
    </location>
</feature>
<evidence type="ECO:0000313" key="9">
    <source>
        <dbReference type="Proteomes" id="UP000694255"/>
    </source>
</evidence>
<dbReference type="AlphaFoldDB" id="A0A8J5QSK8"/>
<evidence type="ECO:0000256" key="1">
    <source>
        <dbReference type="ARBA" id="ARBA00004141"/>
    </source>
</evidence>
<evidence type="ECO:0000256" key="4">
    <source>
        <dbReference type="ARBA" id="ARBA00023136"/>
    </source>
</evidence>
<sequence>MPHERPSHFSPNHGSHTPMITSDPIEVVEIINDQEIENYRWGIILLVVSVTTWIIGLELVNAVLKGDSYTKPFLFAVISGSSYIVNFVPDIFNGIKRVFTGSKRKDSVALVVPSIEETTPLLESSSRDTVNNITNTKLEKTISEDFENPIELTTSEIWSLAVQIAFIYYLYNSFVMEALQFTSASNQTVLGTTSSAFTLVIGVFLKIEKFSIKKVLCVVCSFLGVFMVNFGESVGENKHRNKFESKNPQLGNLLALGGALMYALYLINMKLKCGTGNKVTNERRLFAYAGLITLLVGIPLLYILDHFGIEKFELPPNNSIMASVLINGVFSALSDYAAMLAMLLTSPLVVSLTLTSGIPITIFIDYIILFFTSGKDEHHKTSFLYFLGIICIILSVLLVNINITSENELIEEVIEEALEEAIRRDEIMSPVLSPLLAPPTTSGSHTPFLRTPGGGRESPVPFQVGIHASNILSSLTPKARPGIARHVSEFVLEGTNPCHQHHHHLQKHRSLLSFERMAEDGEEEDEDEPNIVVMSGTHHQYRVKSLNTQDSERRNHH</sequence>
<dbReference type="OrthoDB" id="1436450at2759"/>
<feature type="transmembrane region" description="Helical" evidence="6">
    <location>
        <begin position="324"/>
        <end position="344"/>
    </location>
</feature>
<feature type="transmembrane region" description="Helical" evidence="6">
    <location>
        <begin position="41"/>
        <end position="60"/>
    </location>
</feature>
<name>A0A8J5QSK8_9ASCO</name>
<feature type="transmembrane region" description="Helical" evidence="6">
    <location>
        <begin position="157"/>
        <end position="176"/>
    </location>
</feature>
<feature type="transmembrane region" description="Helical" evidence="6">
    <location>
        <begin position="188"/>
        <end position="205"/>
    </location>
</feature>
<evidence type="ECO:0000313" key="8">
    <source>
        <dbReference type="EMBL" id="KAG7665994.1"/>
    </source>
</evidence>
<feature type="transmembrane region" description="Helical" evidence="6">
    <location>
        <begin position="287"/>
        <end position="304"/>
    </location>
</feature>